<evidence type="ECO:0000256" key="4">
    <source>
        <dbReference type="ARBA" id="ARBA00022927"/>
    </source>
</evidence>
<dbReference type="PROSITE" id="PS50892">
    <property type="entry name" value="V_SNARE"/>
    <property type="match status" value="1"/>
</dbReference>
<evidence type="ECO:0000313" key="13">
    <source>
        <dbReference type="EMBL" id="KXS09702.1"/>
    </source>
</evidence>
<dbReference type="GO" id="GO:0016192">
    <property type="term" value="P:vesicle-mediated transport"/>
    <property type="evidence" value="ECO:0007669"/>
    <property type="project" value="InterPro"/>
</dbReference>
<keyword evidence="6 10" id="KW-0472">Membrane</keyword>
<dbReference type="FunFam" id="1.20.5.110:FF:000004">
    <property type="entry name" value="Vesicle-associated membrane protein 7"/>
    <property type="match status" value="1"/>
</dbReference>
<feature type="domain" description="V-SNARE coiled-coil homology" evidence="12">
    <location>
        <begin position="127"/>
        <end position="187"/>
    </location>
</feature>
<dbReference type="EMBL" id="KQ965852">
    <property type="protein sequence ID" value="KXS09702.1"/>
    <property type="molecule type" value="Genomic_DNA"/>
</dbReference>
<evidence type="ECO:0000313" key="14">
    <source>
        <dbReference type="Proteomes" id="UP000070544"/>
    </source>
</evidence>
<dbReference type="SMART" id="SM01270">
    <property type="entry name" value="Longin"/>
    <property type="match status" value="1"/>
</dbReference>
<dbReference type="PROSITE" id="PS50859">
    <property type="entry name" value="LONGIN"/>
    <property type="match status" value="1"/>
</dbReference>
<dbReference type="GO" id="GO:0005737">
    <property type="term" value="C:cytoplasm"/>
    <property type="evidence" value="ECO:0007669"/>
    <property type="project" value="UniProtKB-ARBA"/>
</dbReference>
<evidence type="ECO:0000256" key="5">
    <source>
        <dbReference type="ARBA" id="ARBA00022989"/>
    </source>
</evidence>
<keyword evidence="5 10" id="KW-1133">Transmembrane helix</keyword>
<evidence type="ECO:0000256" key="3">
    <source>
        <dbReference type="ARBA" id="ARBA00022692"/>
    </source>
</evidence>
<dbReference type="InterPro" id="IPR010908">
    <property type="entry name" value="Longin_dom"/>
</dbReference>
<evidence type="ECO:0000256" key="6">
    <source>
        <dbReference type="ARBA" id="ARBA00023136"/>
    </source>
</evidence>
<dbReference type="InterPro" id="IPR001388">
    <property type="entry name" value="Synaptobrevin-like"/>
</dbReference>
<evidence type="ECO:0000256" key="10">
    <source>
        <dbReference type="SAM" id="Phobius"/>
    </source>
</evidence>
<keyword evidence="2" id="KW-0813">Transport</keyword>
<dbReference type="Pfam" id="PF00957">
    <property type="entry name" value="Synaptobrevin"/>
    <property type="match status" value="1"/>
</dbReference>
<dbReference type="Gene3D" id="1.20.5.110">
    <property type="match status" value="1"/>
</dbReference>
<dbReference type="InterPro" id="IPR011012">
    <property type="entry name" value="Longin-like_dom_sf"/>
</dbReference>
<gene>
    <name evidence="13" type="ORF">M427DRAFT_63601</name>
</gene>
<dbReference type="OMA" id="RLNFFMW"/>
<feature type="transmembrane region" description="Helical" evidence="10">
    <location>
        <begin position="191"/>
        <end position="216"/>
    </location>
</feature>
<dbReference type="InterPro" id="IPR051097">
    <property type="entry name" value="Synaptobrevin-like_transport"/>
</dbReference>
<dbReference type="Pfam" id="PF13774">
    <property type="entry name" value="Longin"/>
    <property type="match status" value="1"/>
</dbReference>
<proteinExistence type="inferred from homology"/>
<dbReference type="PROSITE" id="PS00417">
    <property type="entry name" value="SYNAPTOBREVIN"/>
    <property type="match status" value="1"/>
</dbReference>
<dbReference type="PRINTS" id="PR00219">
    <property type="entry name" value="SYNAPTOBREVN"/>
</dbReference>
<dbReference type="SUPFAM" id="SSF64356">
    <property type="entry name" value="SNARE-like"/>
    <property type="match status" value="1"/>
</dbReference>
<dbReference type="InterPro" id="IPR042855">
    <property type="entry name" value="V_SNARE_CC"/>
</dbReference>
<comment type="similarity">
    <text evidence="1">Belongs to the synaptobrevin family.</text>
</comment>
<name>A0A138ZYW4_GONPJ</name>
<dbReference type="GO" id="GO:0015031">
    <property type="term" value="P:protein transport"/>
    <property type="evidence" value="ECO:0007669"/>
    <property type="project" value="UniProtKB-KW"/>
</dbReference>
<dbReference type="GO" id="GO:0016020">
    <property type="term" value="C:membrane"/>
    <property type="evidence" value="ECO:0007669"/>
    <property type="project" value="InterPro"/>
</dbReference>
<evidence type="ECO:0000256" key="7">
    <source>
        <dbReference type="ARBA" id="ARBA00026133"/>
    </source>
</evidence>
<dbReference type="Proteomes" id="UP000070544">
    <property type="component" value="Unassembled WGS sequence"/>
</dbReference>
<dbReference type="PANTHER" id="PTHR21136:SF168">
    <property type="entry name" value="VESICLE-ASSOCIATED MEMBRANE PROTEIN 9"/>
    <property type="match status" value="1"/>
</dbReference>
<dbReference type="OrthoDB" id="248747at2759"/>
<organism evidence="13 14">
    <name type="scientific">Gonapodya prolifera (strain JEL478)</name>
    <name type="common">Monoblepharis prolifera</name>
    <dbReference type="NCBI Taxonomy" id="1344416"/>
    <lineage>
        <taxon>Eukaryota</taxon>
        <taxon>Fungi</taxon>
        <taxon>Fungi incertae sedis</taxon>
        <taxon>Chytridiomycota</taxon>
        <taxon>Chytridiomycota incertae sedis</taxon>
        <taxon>Monoblepharidomycetes</taxon>
        <taxon>Monoblepharidales</taxon>
        <taxon>Gonapodyaceae</taxon>
        <taxon>Gonapodya</taxon>
    </lineage>
</organism>
<dbReference type="CDD" id="cd14824">
    <property type="entry name" value="Longin"/>
    <property type="match status" value="1"/>
</dbReference>
<evidence type="ECO:0000259" key="12">
    <source>
        <dbReference type="PROSITE" id="PS50892"/>
    </source>
</evidence>
<evidence type="ECO:0000259" key="11">
    <source>
        <dbReference type="PROSITE" id="PS50859"/>
    </source>
</evidence>
<protein>
    <recommendedName>
        <fullName evidence="7">Synaptobrevin homolog YKT6</fullName>
    </recommendedName>
</protein>
<keyword evidence="3 10" id="KW-0812">Transmembrane</keyword>
<dbReference type="AlphaFoldDB" id="A0A138ZYW4"/>
<comment type="subcellular location">
    <subcellularLocation>
        <location evidence="8">Endomembrane system</location>
        <topology evidence="8">Single-pass type IV membrane protein</topology>
    </subcellularLocation>
</comment>
<keyword evidence="4" id="KW-0653">Protein transport</keyword>
<keyword evidence="9" id="KW-0175">Coiled coil</keyword>
<dbReference type="PANTHER" id="PTHR21136">
    <property type="entry name" value="SNARE PROTEINS"/>
    <property type="match status" value="1"/>
</dbReference>
<dbReference type="SUPFAM" id="SSF58038">
    <property type="entry name" value="SNARE fusion complex"/>
    <property type="match status" value="1"/>
</dbReference>
<evidence type="ECO:0000256" key="1">
    <source>
        <dbReference type="ARBA" id="ARBA00008025"/>
    </source>
</evidence>
<sequence length="224" mass="25550">MPGGIIYAIVSRGTVILSEFATSTGNFQVVTQRILEKIPATGDSKLTYVFDRYLFHYIAKNGIVFMCMADDSFGRRIPFAFLEDIKTKFEMEAGDTAQSAPPYGLQSFSKVLDQQMEFFNTNPNADRFRQVRGEIDQVKNVMVHNIERVLERGERIEDLVDKTSNLNSQSFGFRKGATLLRRQMWWKNSKLVAILIVVSLLLLYFIVAMACGFPGWQNCVHRPN</sequence>
<evidence type="ECO:0000256" key="9">
    <source>
        <dbReference type="PROSITE-ProRule" id="PRU00290"/>
    </source>
</evidence>
<dbReference type="GO" id="GO:0012505">
    <property type="term" value="C:endomembrane system"/>
    <property type="evidence" value="ECO:0007669"/>
    <property type="project" value="UniProtKB-SubCell"/>
</dbReference>
<keyword evidence="14" id="KW-1185">Reference proteome</keyword>
<accession>A0A138ZYW4</accession>
<dbReference type="Gene3D" id="3.30.450.50">
    <property type="entry name" value="Longin domain"/>
    <property type="match status" value="1"/>
</dbReference>
<evidence type="ECO:0000256" key="8">
    <source>
        <dbReference type="ARBA" id="ARBA00046280"/>
    </source>
</evidence>
<feature type="domain" description="Longin" evidence="11">
    <location>
        <begin position="9"/>
        <end position="112"/>
    </location>
</feature>
<reference evidence="13 14" key="1">
    <citation type="journal article" date="2015" name="Genome Biol. Evol.">
        <title>Phylogenomic analyses indicate that early fungi evolved digesting cell walls of algal ancestors of land plants.</title>
        <authorList>
            <person name="Chang Y."/>
            <person name="Wang S."/>
            <person name="Sekimoto S."/>
            <person name="Aerts A.L."/>
            <person name="Choi C."/>
            <person name="Clum A."/>
            <person name="LaButti K.M."/>
            <person name="Lindquist E.A."/>
            <person name="Yee Ngan C."/>
            <person name="Ohm R.A."/>
            <person name="Salamov A.A."/>
            <person name="Grigoriev I.V."/>
            <person name="Spatafora J.W."/>
            <person name="Berbee M.L."/>
        </authorList>
    </citation>
    <scope>NUCLEOTIDE SEQUENCE [LARGE SCALE GENOMIC DNA]</scope>
    <source>
        <strain evidence="13 14">JEL478</strain>
    </source>
</reference>
<dbReference type="STRING" id="1344416.A0A138ZYW4"/>
<dbReference type="FunFam" id="3.30.450.50:FF:000015">
    <property type="entry name" value="Synaptobrevin 2 isoform 1"/>
    <property type="match status" value="1"/>
</dbReference>
<evidence type="ECO:0000256" key="2">
    <source>
        <dbReference type="ARBA" id="ARBA00022448"/>
    </source>
</evidence>
<dbReference type="CDD" id="cd15843">
    <property type="entry name" value="R-SNARE"/>
    <property type="match status" value="1"/>
</dbReference>